<dbReference type="InterPro" id="IPR018999">
    <property type="entry name" value="UPF1_CH/ZBD"/>
</dbReference>
<dbReference type="Proteomes" id="UP000186303">
    <property type="component" value="Chromosome 1"/>
</dbReference>
<dbReference type="GO" id="GO:0005524">
    <property type="term" value="F:ATP binding"/>
    <property type="evidence" value="ECO:0007669"/>
    <property type="project" value="UniProtKB-KW"/>
</dbReference>
<evidence type="ECO:0000256" key="3">
    <source>
        <dbReference type="ARBA" id="ARBA00022490"/>
    </source>
</evidence>
<evidence type="ECO:0000256" key="7">
    <source>
        <dbReference type="ARBA" id="ARBA00022801"/>
    </source>
</evidence>
<comment type="similarity">
    <text evidence="2">Belongs to the DNA2/NAM7 helicase family.</text>
</comment>
<evidence type="ECO:0000256" key="10">
    <source>
        <dbReference type="ARBA" id="ARBA00022840"/>
    </source>
</evidence>
<evidence type="ECO:0000256" key="2">
    <source>
        <dbReference type="ARBA" id="ARBA00007913"/>
    </source>
</evidence>
<dbReference type="Pfam" id="PF13087">
    <property type="entry name" value="AAA_12"/>
    <property type="match status" value="1"/>
</dbReference>
<dbReference type="Pfam" id="PF13086">
    <property type="entry name" value="AAA_11"/>
    <property type="match status" value="1"/>
</dbReference>
<reference evidence="16" key="1">
    <citation type="journal article" date="2017" name="Nucleic Acids Res.">
        <title>Proteogenomics produces comprehensive and highly accurate protein-coding gene annotation in a complete genome assembly of Malassezia sympodialis.</title>
        <authorList>
            <person name="Zhu Y."/>
            <person name="Engstroem P.G."/>
            <person name="Tellgren-Roth C."/>
            <person name="Baudo C.D."/>
            <person name="Kennell J.C."/>
            <person name="Sun S."/>
            <person name="Billmyre R.B."/>
            <person name="Schroeder M.S."/>
            <person name="Andersson A."/>
            <person name="Holm T."/>
            <person name="Sigurgeirsson B."/>
            <person name="Wu G."/>
            <person name="Sankaranarayanan S.R."/>
            <person name="Siddharthan R."/>
            <person name="Sanyal K."/>
            <person name="Lundeberg J."/>
            <person name="Nystedt B."/>
            <person name="Boekhout T."/>
            <person name="Dawson T.L. Jr."/>
            <person name="Heitman J."/>
            <person name="Scheynius A."/>
            <person name="Lehtioe J."/>
        </authorList>
    </citation>
    <scope>NUCLEOTIDE SEQUENCE [LARGE SCALE GENOMIC DNA]</scope>
    <source>
        <strain evidence="16">ATCC 42132</strain>
    </source>
</reference>
<sequence>MGDSADERVEHLADAISKAKVTDIPTDFDALSDDLDSEEPETKALPEHACAYCGIDDVNCVLQCLTCKRWFCNGRGQTPSSHIVTHLVRARHKAVMLHPESPLGDTVPECFTCGSKNPFMLGFLPAQDSAVIMLLCRNPCNYAANTKEVEWDASRWAPLIENRSFLSWFVRIPSSATQRNAQPISSAQICKLENLWRDNEQATLEDVENPTKEKELPKTLVRYENAEQYCNIFRALLSVEEQYDKKLKESLVQHDVAVRWEPGKGRSMSLWLRLPQLESGEMRLGIGDELCVSYTGSLASKWKAVLKVSQFSPISSMEVACDVPQYLQPPTDCTTNYTVEFVWVGVTYARMKKALSVFLNLRDCMAPFLRKKLLGFPTGSEQVQFQEPKRYTAPGLPDLNHSQVAAIKSVLSKPLSLIQGPPGTGKTVTSATLVYHLTQMTKGKVLVCAPSNVAVDQLTEKINRTGLKVVRVVSRTRETMLSHVRFLSLHEQVALMPPSPEMTRLKNLQKKNGELTADDERRYRNLVFQMERKVLAAADVICTTCSSSADRRLENFDFSAVLIDEATQAVEPEILLPIVRGCKKLVLVGDHQQLGPVVMSNKVADAGMNLSLFERLILLGNQPRRLEVQYRMHPCLSEFPSNMFYDGMLQNGVTAQERLRRQDPIPWPIPNMPMMFYQNLGQEEISGSGTSFLNRTEASSVEKIITLFLKSGVVPEQIGVVTPYEGQRNFIINYMQMFGSLNKELYRSVEVASVDAFQGREKDYIIVSCVRSNDRGGIGFLSDPRRLNVALTRARYGLIVIGNSKVLCKNPLWYHLLVHFKDRFALVEGALSNLQPSMIQFGRPPVEKHKVTPMQRMALQKTETMDSLAMDPIHAPFRSLGATAASLREDMWSSLSLDAKSLSYTQSDRLTKKMTGGEDDLDSLDGFKSQASLEDELEDNSADALFPMWGRKSVTPFT</sequence>
<dbReference type="RefSeq" id="XP_018739747.1">
    <property type="nucleotide sequence ID" value="XM_018886255.1"/>
</dbReference>
<dbReference type="CDD" id="cd21400">
    <property type="entry name" value="ZBD_UPF1-like"/>
    <property type="match status" value="1"/>
</dbReference>
<keyword evidence="5" id="KW-0547">Nucleotide-binding</keyword>
<dbReference type="InterPro" id="IPR041679">
    <property type="entry name" value="DNA2/NAM7-like_C"/>
</dbReference>
<dbReference type="GO" id="GO:0000184">
    <property type="term" value="P:nuclear-transcribed mRNA catabolic process, nonsense-mediated decay"/>
    <property type="evidence" value="ECO:0007669"/>
    <property type="project" value="UniProtKB-KW"/>
</dbReference>
<evidence type="ECO:0000256" key="9">
    <source>
        <dbReference type="ARBA" id="ARBA00022833"/>
    </source>
</evidence>
<dbReference type="InterPro" id="IPR006935">
    <property type="entry name" value="Helicase/UvrB_N"/>
</dbReference>
<dbReference type="GO" id="GO:0016787">
    <property type="term" value="F:hydrolase activity"/>
    <property type="evidence" value="ECO:0007669"/>
    <property type="project" value="UniProtKB-KW"/>
</dbReference>
<evidence type="ECO:0000256" key="13">
    <source>
        <dbReference type="ARBA" id="ARBA00049390"/>
    </source>
</evidence>
<dbReference type="Pfam" id="PF04851">
    <property type="entry name" value="ResIII"/>
    <property type="match status" value="1"/>
</dbReference>
<keyword evidence="11" id="KW-0866">Nonsense-mediated mRNA decay</keyword>
<evidence type="ECO:0000256" key="1">
    <source>
        <dbReference type="ARBA" id="ARBA00004496"/>
    </source>
</evidence>
<dbReference type="SUPFAM" id="SSF52540">
    <property type="entry name" value="P-loop containing nucleoside triphosphate hydrolases"/>
    <property type="match status" value="1"/>
</dbReference>
<keyword evidence="10" id="KW-0067">ATP-binding</keyword>
<dbReference type="InterPro" id="IPR040812">
    <property type="entry name" value="UPF1_1B_dom"/>
</dbReference>
<gene>
    <name evidence="15" type="primary">NAM7</name>
    <name evidence="15" type="ORF">MSYG_0057</name>
</gene>
<keyword evidence="3" id="KW-0963">Cytoplasm</keyword>
<evidence type="ECO:0000256" key="6">
    <source>
        <dbReference type="ARBA" id="ARBA00022771"/>
    </source>
</evidence>
<dbReference type="PANTHER" id="PTHR10887">
    <property type="entry name" value="DNA2/NAM7 HELICASE FAMILY"/>
    <property type="match status" value="1"/>
</dbReference>
<dbReference type="SMART" id="SM00382">
    <property type="entry name" value="AAA"/>
    <property type="match status" value="1"/>
</dbReference>
<dbReference type="Pfam" id="PF09416">
    <property type="entry name" value="UPF1_Zn_bind"/>
    <property type="match status" value="1"/>
</dbReference>
<evidence type="ECO:0000256" key="14">
    <source>
        <dbReference type="ARBA" id="ARBA00055561"/>
    </source>
</evidence>
<organism evidence="15 16">
    <name type="scientific">Malassezia sympodialis (strain ATCC 42132)</name>
    <name type="common">Atopic eczema-associated yeast</name>
    <dbReference type="NCBI Taxonomy" id="1230383"/>
    <lineage>
        <taxon>Eukaryota</taxon>
        <taxon>Fungi</taxon>
        <taxon>Dikarya</taxon>
        <taxon>Basidiomycota</taxon>
        <taxon>Ustilaginomycotina</taxon>
        <taxon>Malasseziomycetes</taxon>
        <taxon>Malasseziales</taxon>
        <taxon>Malasseziaceae</taxon>
        <taxon>Malassezia</taxon>
    </lineage>
</organism>
<evidence type="ECO:0000256" key="5">
    <source>
        <dbReference type="ARBA" id="ARBA00022741"/>
    </source>
</evidence>
<dbReference type="InterPro" id="IPR003593">
    <property type="entry name" value="AAA+_ATPase"/>
</dbReference>
<dbReference type="FunFam" id="3.40.50.300:FF:000097">
    <property type="entry name" value="Regulator of nonsense transcripts 1"/>
    <property type="match status" value="1"/>
</dbReference>
<dbReference type="CDD" id="cd18039">
    <property type="entry name" value="DEXXQc_UPF1"/>
    <property type="match status" value="1"/>
</dbReference>
<dbReference type="Gene3D" id="6.10.140.1240">
    <property type="match status" value="1"/>
</dbReference>
<dbReference type="Gene3D" id="2.40.30.230">
    <property type="match status" value="1"/>
</dbReference>
<dbReference type="EMBL" id="LT671821">
    <property type="protein sequence ID" value="SHO75726.1"/>
    <property type="molecule type" value="Genomic_DNA"/>
</dbReference>
<keyword evidence="6" id="KW-0863">Zinc-finger</keyword>
<keyword evidence="9" id="KW-0862">Zinc</keyword>
<keyword evidence="7" id="KW-0378">Hydrolase</keyword>
<dbReference type="PROSITE" id="PS51997">
    <property type="entry name" value="UPF1_CH_RICH"/>
    <property type="match status" value="1"/>
</dbReference>
<dbReference type="AlphaFoldDB" id="M5E6X4"/>
<dbReference type="GO" id="GO:0003678">
    <property type="term" value="F:DNA helicase activity"/>
    <property type="evidence" value="ECO:0007669"/>
    <property type="project" value="UniProtKB-EC"/>
</dbReference>
<dbReference type="GO" id="GO:0005737">
    <property type="term" value="C:cytoplasm"/>
    <property type="evidence" value="ECO:0007669"/>
    <property type="project" value="UniProtKB-SubCell"/>
</dbReference>
<dbReference type="InterPro" id="IPR027417">
    <property type="entry name" value="P-loop_NTPase"/>
</dbReference>
<dbReference type="OrthoDB" id="6513042at2759"/>
<keyword evidence="16" id="KW-1185">Reference proteome</keyword>
<name>M5E6X4_MALS4</name>
<evidence type="ECO:0000256" key="12">
    <source>
        <dbReference type="ARBA" id="ARBA00048432"/>
    </source>
</evidence>
<dbReference type="KEGG" id="msym:MSY001_1146"/>
<comment type="subcellular location">
    <subcellularLocation>
        <location evidence="1">Cytoplasm</location>
    </subcellularLocation>
</comment>
<dbReference type="Gene3D" id="3.40.50.300">
    <property type="entry name" value="P-loop containing nucleotide triphosphate hydrolases"/>
    <property type="match status" value="2"/>
</dbReference>
<dbReference type="HOGENOM" id="CLU_001666_4_3_1"/>
<dbReference type="CDD" id="cd18808">
    <property type="entry name" value="SF1_C_Upf1"/>
    <property type="match status" value="1"/>
</dbReference>
<comment type="function">
    <text evidence="14">RNA-dependent helicase required for nonsense-mediated decay (NMD) of aberrant mRNAs containing premature stop codons and modulates the expression level of normal mRNAs. Also capable of unwinding double-stranded DNA and translocating on single-stranded DNA.</text>
</comment>
<dbReference type="STRING" id="1230383.M5E6X4"/>
<evidence type="ECO:0000256" key="4">
    <source>
        <dbReference type="ARBA" id="ARBA00022723"/>
    </source>
</evidence>
<dbReference type="OMA" id="QYMQMNG"/>
<dbReference type="GO" id="GO:0008270">
    <property type="term" value="F:zinc ion binding"/>
    <property type="evidence" value="ECO:0007669"/>
    <property type="project" value="UniProtKB-UniRule"/>
</dbReference>
<comment type="catalytic activity">
    <reaction evidence="13">
        <text>ATP + H2O = ADP + phosphate + H(+)</text>
        <dbReference type="Rhea" id="RHEA:13065"/>
        <dbReference type="ChEBI" id="CHEBI:15377"/>
        <dbReference type="ChEBI" id="CHEBI:15378"/>
        <dbReference type="ChEBI" id="CHEBI:30616"/>
        <dbReference type="ChEBI" id="CHEBI:43474"/>
        <dbReference type="ChEBI" id="CHEBI:456216"/>
        <dbReference type="EC" id="3.6.4.13"/>
    </reaction>
    <physiologicalReaction direction="left-to-right" evidence="13">
        <dbReference type="Rhea" id="RHEA:13066"/>
    </physiologicalReaction>
</comment>
<dbReference type="InterPro" id="IPR047187">
    <property type="entry name" value="SF1_C_Upf1"/>
</dbReference>
<dbReference type="Pfam" id="PF18141">
    <property type="entry name" value="UPF1_1B_dom"/>
    <property type="match status" value="1"/>
</dbReference>
<accession>M5E6X4</accession>
<dbReference type="GO" id="GO:0003724">
    <property type="term" value="F:RNA helicase activity"/>
    <property type="evidence" value="ECO:0007669"/>
    <property type="project" value="UniProtKB-EC"/>
</dbReference>
<dbReference type="PANTHER" id="PTHR10887:SF364">
    <property type="entry name" value="REGULATOR OF NONSENSE TRANSCRIPTS 1"/>
    <property type="match status" value="1"/>
</dbReference>
<keyword evidence="8 15" id="KW-0347">Helicase</keyword>
<evidence type="ECO:0000256" key="11">
    <source>
        <dbReference type="ARBA" id="ARBA00023161"/>
    </source>
</evidence>
<dbReference type="VEuPathDB" id="FungiDB:MSYG_0057"/>
<evidence type="ECO:0000256" key="8">
    <source>
        <dbReference type="ARBA" id="ARBA00022806"/>
    </source>
</evidence>
<dbReference type="InterPro" id="IPR045055">
    <property type="entry name" value="DNA2/NAM7-like"/>
</dbReference>
<keyword evidence="4" id="KW-0479">Metal-binding</keyword>
<dbReference type="GO" id="GO:0003677">
    <property type="term" value="F:DNA binding"/>
    <property type="evidence" value="ECO:0007669"/>
    <property type="project" value="InterPro"/>
</dbReference>
<dbReference type="CDD" id="cd21407">
    <property type="entry name" value="1B_UPF1-like"/>
    <property type="match status" value="1"/>
</dbReference>
<comment type="catalytic activity">
    <reaction evidence="12">
        <text>ATP + H2O = ADP + phosphate + H(+)</text>
        <dbReference type="Rhea" id="RHEA:13065"/>
        <dbReference type="ChEBI" id="CHEBI:15377"/>
        <dbReference type="ChEBI" id="CHEBI:15378"/>
        <dbReference type="ChEBI" id="CHEBI:30616"/>
        <dbReference type="ChEBI" id="CHEBI:43474"/>
        <dbReference type="ChEBI" id="CHEBI:456216"/>
        <dbReference type="EC" id="3.6.4.12"/>
    </reaction>
    <physiologicalReaction direction="left-to-right" evidence="12">
        <dbReference type="Rhea" id="RHEA:13066"/>
    </physiologicalReaction>
</comment>
<proteinExistence type="inferred from homology"/>
<evidence type="ECO:0000313" key="16">
    <source>
        <dbReference type="Proteomes" id="UP000186303"/>
    </source>
</evidence>
<evidence type="ECO:0000313" key="15">
    <source>
        <dbReference type="EMBL" id="SHO75726.1"/>
    </source>
</evidence>
<protein>
    <submittedName>
        <fullName evidence="15">ATP-dependent RNA helicase of the SFI superfamily</fullName>
    </submittedName>
</protein>
<dbReference type="InterPro" id="IPR041677">
    <property type="entry name" value="DNA2/NAM7_AAA_11"/>
</dbReference>
<dbReference type="GO" id="GO:0003723">
    <property type="term" value="F:RNA binding"/>
    <property type="evidence" value="ECO:0007669"/>
    <property type="project" value="InterPro"/>
</dbReference>